<evidence type="ECO:0000256" key="9">
    <source>
        <dbReference type="ARBA" id="ARBA00032005"/>
    </source>
</evidence>
<dbReference type="PROSITE" id="PS00903">
    <property type="entry name" value="CYT_DCMP_DEAMINASES_1"/>
    <property type="match status" value="1"/>
</dbReference>
<comment type="catalytic activity">
    <reaction evidence="10 15">
        <text>2'-deoxycytidine + H2O + H(+) = 2'-deoxyuridine + NH4(+)</text>
        <dbReference type="Rhea" id="RHEA:13433"/>
        <dbReference type="ChEBI" id="CHEBI:15377"/>
        <dbReference type="ChEBI" id="CHEBI:15378"/>
        <dbReference type="ChEBI" id="CHEBI:15698"/>
        <dbReference type="ChEBI" id="CHEBI:16450"/>
        <dbReference type="ChEBI" id="CHEBI:28938"/>
        <dbReference type="EC" id="3.5.4.5"/>
    </reaction>
</comment>
<dbReference type="CDD" id="cd01283">
    <property type="entry name" value="cytidine_deaminase"/>
    <property type="match status" value="1"/>
</dbReference>
<comment type="cofactor">
    <cofactor evidence="1 14 15">
        <name>Zn(2+)</name>
        <dbReference type="ChEBI" id="CHEBI:29105"/>
    </cofactor>
</comment>
<protein>
    <recommendedName>
        <fullName evidence="5 15">Cytidine deaminase</fullName>
        <ecNumber evidence="4 15">3.5.4.5</ecNumber>
    </recommendedName>
    <alternativeName>
        <fullName evidence="9 15">Cytidine aminohydrolase</fullName>
    </alternativeName>
</protein>
<dbReference type="PROSITE" id="PS51747">
    <property type="entry name" value="CYT_DCMP_DEAMINASES_2"/>
    <property type="match status" value="1"/>
</dbReference>
<comment type="catalytic activity">
    <reaction evidence="11 15">
        <text>cytidine + H2O + H(+) = uridine + NH4(+)</text>
        <dbReference type="Rhea" id="RHEA:16069"/>
        <dbReference type="ChEBI" id="CHEBI:15377"/>
        <dbReference type="ChEBI" id="CHEBI:15378"/>
        <dbReference type="ChEBI" id="CHEBI:16704"/>
        <dbReference type="ChEBI" id="CHEBI:17562"/>
        <dbReference type="ChEBI" id="CHEBI:28938"/>
        <dbReference type="EC" id="3.5.4.5"/>
    </reaction>
</comment>
<keyword evidence="6 14" id="KW-0479">Metal-binding</keyword>
<dbReference type="AlphaFoldDB" id="A0A239YIK3"/>
<feature type="binding site" evidence="14">
    <location>
        <position position="74"/>
    </location>
    <ligand>
        <name>Zn(2+)</name>
        <dbReference type="ChEBI" id="CHEBI:29105"/>
        <note>catalytic</note>
    </ligand>
</feature>
<gene>
    <name evidence="17" type="primary">cdd</name>
    <name evidence="17" type="ORF">SAMEA44547418_00425</name>
</gene>
<evidence type="ECO:0000313" key="18">
    <source>
        <dbReference type="Proteomes" id="UP000214973"/>
    </source>
</evidence>
<dbReference type="EC" id="3.5.4.5" evidence="4 15"/>
<evidence type="ECO:0000256" key="4">
    <source>
        <dbReference type="ARBA" id="ARBA00012783"/>
    </source>
</evidence>
<dbReference type="GO" id="GO:0055086">
    <property type="term" value="P:nucleobase-containing small molecule metabolic process"/>
    <property type="evidence" value="ECO:0007669"/>
    <property type="project" value="UniProtKB-ARBA"/>
</dbReference>
<dbReference type="PANTHER" id="PTHR11644">
    <property type="entry name" value="CYTIDINE DEAMINASE"/>
    <property type="match status" value="1"/>
</dbReference>
<reference evidence="17 18" key="1">
    <citation type="submission" date="2017-06" db="EMBL/GenBank/DDBJ databases">
        <authorList>
            <consortium name="Pathogen Informatics"/>
        </authorList>
    </citation>
    <scope>NUCLEOTIDE SEQUENCE [LARGE SCALE GENOMIC DNA]</scope>
    <source>
        <strain evidence="17 18">NCTC12018</strain>
    </source>
</reference>
<comment type="similarity">
    <text evidence="3 15">Belongs to the cytidine and deoxycytidylate deaminase family.</text>
</comment>
<dbReference type="GO" id="GO:0042802">
    <property type="term" value="F:identical protein binding"/>
    <property type="evidence" value="ECO:0007669"/>
    <property type="project" value="UniProtKB-ARBA"/>
</dbReference>
<feature type="active site" description="Proton donor" evidence="12">
    <location>
        <position position="76"/>
    </location>
</feature>
<dbReference type="RefSeq" id="WP_095065328.1">
    <property type="nucleotide sequence ID" value="NZ_LT906470.1"/>
</dbReference>
<evidence type="ECO:0000256" key="15">
    <source>
        <dbReference type="RuleBase" id="RU364006"/>
    </source>
</evidence>
<feature type="binding site" evidence="13">
    <location>
        <begin position="63"/>
        <end position="69"/>
    </location>
    <ligand>
        <name>substrate</name>
    </ligand>
</feature>
<dbReference type="EMBL" id="LT906470">
    <property type="protein sequence ID" value="SNV58959.1"/>
    <property type="molecule type" value="Genomic_DNA"/>
</dbReference>
<dbReference type="Gene3D" id="3.40.140.10">
    <property type="entry name" value="Cytidine Deaminase, domain 2"/>
    <property type="match status" value="1"/>
</dbReference>
<evidence type="ECO:0000256" key="8">
    <source>
        <dbReference type="ARBA" id="ARBA00022833"/>
    </source>
</evidence>
<comment type="function">
    <text evidence="2 15">This enzyme scavenges exogenous and endogenous cytidine and 2'-deoxycytidine for UMP synthesis.</text>
</comment>
<evidence type="ECO:0000256" key="3">
    <source>
        <dbReference type="ARBA" id="ARBA00006576"/>
    </source>
</evidence>
<evidence type="ECO:0000256" key="10">
    <source>
        <dbReference type="ARBA" id="ARBA00049252"/>
    </source>
</evidence>
<evidence type="ECO:0000313" key="17">
    <source>
        <dbReference type="EMBL" id="SNV58959.1"/>
    </source>
</evidence>
<evidence type="ECO:0000256" key="5">
    <source>
        <dbReference type="ARBA" id="ARBA00018266"/>
    </source>
</evidence>
<evidence type="ECO:0000256" key="2">
    <source>
        <dbReference type="ARBA" id="ARBA00003949"/>
    </source>
</evidence>
<dbReference type="GO" id="GO:0005829">
    <property type="term" value="C:cytosol"/>
    <property type="evidence" value="ECO:0007669"/>
    <property type="project" value="TreeGrafter"/>
</dbReference>
<evidence type="ECO:0000256" key="6">
    <source>
        <dbReference type="ARBA" id="ARBA00022723"/>
    </source>
</evidence>
<dbReference type="GO" id="GO:0004126">
    <property type="term" value="F:cytidine deaminase activity"/>
    <property type="evidence" value="ECO:0007669"/>
    <property type="project" value="UniProtKB-UniRule"/>
</dbReference>
<dbReference type="KEGG" id="vrm:44547418_00425"/>
<evidence type="ECO:0000256" key="1">
    <source>
        <dbReference type="ARBA" id="ARBA00001947"/>
    </source>
</evidence>
<dbReference type="InterPro" id="IPR016192">
    <property type="entry name" value="APOBEC/CMP_deaminase_Zn-bd"/>
</dbReference>
<dbReference type="PANTHER" id="PTHR11644:SF2">
    <property type="entry name" value="CYTIDINE DEAMINASE"/>
    <property type="match status" value="1"/>
</dbReference>
<evidence type="ECO:0000256" key="13">
    <source>
        <dbReference type="PIRSR" id="PIRSR606262-2"/>
    </source>
</evidence>
<dbReference type="InterPro" id="IPR050202">
    <property type="entry name" value="Cyt/Deoxycyt_deaminase"/>
</dbReference>
<dbReference type="GO" id="GO:0008270">
    <property type="term" value="F:zinc ion binding"/>
    <property type="evidence" value="ECO:0007669"/>
    <property type="project" value="UniProtKB-UniRule"/>
</dbReference>
<dbReference type="NCBIfam" id="NF004064">
    <property type="entry name" value="PRK05578.1"/>
    <property type="match status" value="1"/>
</dbReference>
<dbReference type="FunFam" id="3.40.140.10:FF:000008">
    <property type="entry name" value="Cytidine deaminase"/>
    <property type="match status" value="1"/>
</dbReference>
<keyword evidence="8 14" id="KW-0862">Zinc</keyword>
<dbReference type="Proteomes" id="UP000214973">
    <property type="component" value="Chromosome 1"/>
</dbReference>
<evidence type="ECO:0000256" key="7">
    <source>
        <dbReference type="ARBA" id="ARBA00022801"/>
    </source>
</evidence>
<evidence type="ECO:0000256" key="12">
    <source>
        <dbReference type="PIRSR" id="PIRSR606262-1"/>
    </source>
</evidence>
<dbReference type="InterPro" id="IPR002125">
    <property type="entry name" value="CMP_dCMP_dom"/>
</dbReference>
<evidence type="ECO:0000256" key="14">
    <source>
        <dbReference type="PIRSR" id="PIRSR606262-3"/>
    </source>
</evidence>
<dbReference type="InterPro" id="IPR016193">
    <property type="entry name" value="Cytidine_deaminase-like"/>
</dbReference>
<proteinExistence type="inferred from homology"/>
<dbReference type="InterPro" id="IPR006262">
    <property type="entry name" value="Cyt_deam_tetra"/>
</dbReference>
<dbReference type="NCBIfam" id="TIGR01354">
    <property type="entry name" value="cyt_deam_tetra"/>
    <property type="match status" value="1"/>
</dbReference>
<feature type="domain" description="CMP/dCMP-type deaminase" evidence="16">
    <location>
        <begin position="22"/>
        <end position="147"/>
    </location>
</feature>
<dbReference type="SUPFAM" id="SSF53927">
    <property type="entry name" value="Cytidine deaminase-like"/>
    <property type="match status" value="1"/>
</dbReference>
<dbReference type="GO" id="GO:0072527">
    <property type="term" value="P:pyrimidine-containing compound metabolic process"/>
    <property type="evidence" value="ECO:0007669"/>
    <property type="project" value="UniProtKB-ARBA"/>
</dbReference>
<keyword evidence="7 15" id="KW-0378">Hydrolase</keyword>
<accession>A0A239YIK3</accession>
<organism evidence="17 18">
    <name type="scientific">Veillonella rodentium</name>
    <dbReference type="NCBI Taxonomy" id="248315"/>
    <lineage>
        <taxon>Bacteria</taxon>
        <taxon>Bacillati</taxon>
        <taxon>Bacillota</taxon>
        <taxon>Negativicutes</taxon>
        <taxon>Veillonellales</taxon>
        <taxon>Veillonellaceae</taxon>
        <taxon>Veillonella</taxon>
    </lineage>
</organism>
<evidence type="ECO:0000259" key="16">
    <source>
        <dbReference type="PROSITE" id="PS51747"/>
    </source>
</evidence>
<keyword evidence="18" id="KW-1185">Reference proteome</keyword>
<feature type="binding site" evidence="14">
    <location>
        <position position="110"/>
    </location>
    <ligand>
        <name>Zn(2+)</name>
        <dbReference type="ChEBI" id="CHEBI:29105"/>
        <note>catalytic</note>
    </ligand>
</feature>
<feature type="binding site" evidence="14">
    <location>
        <position position="107"/>
    </location>
    <ligand>
        <name>Zn(2+)</name>
        <dbReference type="ChEBI" id="CHEBI:29105"/>
        <note>catalytic</note>
    </ligand>
</feature>
<dbReference type="Pfam" id="PF00383">
    <property type="entry name" value="dCMP_cyt_deam_1"/>
    <property type="match status" value="1"/>
</dbReference>
<sequence length="154" mass="16668">MQLVQSENYQVATEYVKRLGVEAVGNLINTAVDVRRQSYSPYSKFQVGAAVLGSDGMTYKGCNIENASYGLTNCAERSAIFNAVSHGCREFVAIAVVADTDGPCSPCGACRQVIAEFKIPYIVMGNLNGEYTVVTLQELLPYSFESADIKTESV</sequence>
<name>A0A239YIK3_9FIRM</name>
<evidence type="ECO:0000256" key="11">
    <source>
        <dbReference type="ARBA" id="ARBA00049558"/>
    </source>
</evidence>